<keyword evidence="2" id="KW-1185">Reference proteome</keyword>
<accession>A0AA86N1Q1</accession>
<dbReference type="RefSeq" id="WP_289270058.1">
    <property type="nucleotide sequence ID" value="NZ_OX365700.1"/>
</dbReference>
<evidence type="ECO:0008006" key="3">
    <source>
        <dbReference type="Google" id="ProtNLM"/>
    </source>
</evidence>
<gene>
    <name evidence="1" type="ORF">DNFV4_03550</name>
</gene>
<evidence type="ECO:0000313" key="1">
    <source>
        <dbReference type="EMBL" id="CAI4033117.1"/>
    </source>
</evidence>
<reference evidence="1" key="1">
    <citation type="submission" date="2022-10" db="EMBL/GenBank/DDBJ databases">
        <authorList>
            <person name="Koch H."/>
        </authorList>
    </citation>
    <scope>NUCLEOTIDE SEQUENCE</scope>
    <source>
        <strain evidence="1">DNF</strain>
    </source>
</reference>
<dbReference type="AlphaFoldDB" id="A0AA86N1Q1"/>
<proteinExistence type="predicted"/>
<dbReference type="EMBL" id="OX365700">
    <property type="protein sequence ID" value="CAI4033117.1"/>
    <property type="molecule type" value="Genomic_DNA"/>
</dbReference>
<dbReference type="Gene3D" id="1.10.10.10">
    <property type="entry name" value="Winged helix-like DNA-binding domain superfamily/Winged helix DNA-binding domain"/>
    <property type="match status" value="1"/>
</dbReference>
<name>A0AA86N1Q1_9BACT</name>
<evidence type="ECO:0000313" key="2">
    <source>
        <dbReference type="Proteomes" id="UP001179121"/>
    </source>
</evidence>
<dbReference type="Pfam" id="PF04255">
    <property type="entry name" value="DUF433"/>
    <property type="match status" value="1"/>
</dbReference>
<dbReference type="PANTHER" id="PTHR34849">
    <property type="entry name" value="SSL5025 PROTEIN"/>
    <property type="match status" value="1"/>
</dbReference>
<dbReference type="SUPFAM" id="SSF46689">
    <property type="entry name" value="Homeodomain-like"/>
    <property type="match status" value="1"/>
</dbReference>
<dbReference type="InterPro" id="IPR009057">
    <property type="entry name" value="Homeodomain-like_sf"/>
</dbReference>
<dbReference type="InterPro" id="IPR007367">
    <property type="entry name" value="DUF433"/>
</dbReference>
<protein>
    <recommendedName>
        <fullName evidence="3">DUF433 domain-containing protein</fullName>
    </recommendedName>
</protein>
<dbReference type="PANTHER" id="PTHR34849:SF3">
    <property type="entry name" value="SSR2962 PROTEIN"/>
    <property type="match status" value="1"/>
</dbReference>
<organism evidence="1 2">
    <name type="scientific">Nitrospira tepida</name>
    <dbReference type="NCBI Taxonomy" id="2973512"/>
    <lineage>
        <taxon>Bacteria</taxon>
        <taxon>Pseudomonadati</taxon>
        <taxon>Nitrospirota</taxon>
        <taxon>Nitrospiria</taxon>
        <taxon>Nitrospirales</taxon>
        <taxon>Nitrospiraceae</taxon>
        <taxon>Nitrospira</taxon>
    </lineage>
</organism>
<dbReference type="KEGG" id="nti:DNFV4_03550"/>
<sequence length="81" mass="8908">MNLAIDEKELKQLPITIDPEIVSGTPVFKGTRVPVEALLTNLEAGLSLDEFLDNFPTVTRQQAIQVLEFSKVTLLKLAKSA</sequence>
<dbReference type="Proteomes" id="UP001179121">
    <property type="component" value="Chromosome"/>
</dbReference>
<dbReference type="InterPro" id="IPR036388">
    <property type="entry name" value="WH-like_DNA-bd_sf"/>
</dbReference>